<evidence type="ECO:0000259" key="1">
    <source>
        <dbReference type="Pfam" id="PF13614"/>
    </source>
</evidence>
<comment type="caution">
    <text evidence="2">The sequence shown here is derived from an EMBL/GenBank/DDBJ whole genome shotgun (WGS) entry which is preliminary data.</text>
</comment>
<dbReference type="SUPFAM" id="SSF52540">
    <property type="entry name" value="P-loop containing nucleoside triphosphate hydrolases"/>
    <property type="match status" value="1"/>
</dbReference>
<organism evidence="2 3">
    <name type="scientific">Fraserbacteria sp. (strain RBG_16_55_9)</name>
    <dbReference type="NCBI Taxonomy" id="1817864"/>
    <lineage>
        <taxon>Bacteria</taxon>
        <taxon>Candidatus Fraseribacteriota</taxon>
    </lineage>
</organism>
<dbReference type="CDD" id="cd02042">
    <property type="entry name" value="ParAB_family"/>
    <property type="match status" value="1"/>
</dbReference>
<proteinExistence type="predicted"/>
<dbReference type="PIRSF" id="PIRSF009320">
    <property type="entry name" value="Nuc_binding_HP_1000"/>
    <property type="match status" value="1"/>
</dbReference>
<evidence type="ECO:0000313" key="2">
    <source>
        <dbReference type="EMBL" id="OGF53171.1"/>
    </source>
</evidence>
<dbReference type="PANTHER" id="PTHR13696:SF99">
    <property type="entry name" value="COBYRINIC ACID AC-DIAMIDE SYNTHASE"/>
    <property type="match status" value="1"/>
</dbReference>
<dbReference type="Proteomes" id="UP000179157">
    <property type="component" value="Unassembled WGS sequence"/>
</dbReference>
<dbReference type="InterPro" id="IPR027417">
    <property type="entry name" value="P-loop_NTPase"/>
</dbReference>
<dbReference type="Pfam" id="PF13614">
    <property type="entry name" value="AAA_31"/>
    <property type="match status" value="1"/>
</dbReference>
<dbReference type="InterPro" id="IPR050678">
    <property type="entry name" value="DNA_Partitioning_ATPase"/>
</dbReference>
<dbReference type="InterPro" id="IPR025669">
    <property type="entry name" value="AAA_dom"/>
</dbReference>
<protein>
    <recommendedName>
        <fullName evidence="1">AAA domain-containing protein</fullName>
    </recommendedName>
</protein>
<dbReference type="AlphaFoldDB" id="A0A1F5UQY6"/>
<gene>
    <name evidence="2" type="ORF">A2Z21_04950</name>
</gene>
<feature type="domain" description="AAA" evidence="1">
    <location>
        <begin position="1"/>
        <end position="175"/>
    </location>
</feature>
<accession>A0A1F5UQY6</accession>
<dbReference type="Gene3D" id="3.40.50.300">
    <property type="entry name" value="P-loop containing nucleotide triphosphate hydrolases"/>
    <property type="match status" value="1"/>
</dbReference>
<dbReference type="FunFam" id="3.40.50.300:FF:000285">
    <property type="entry name" value="Sporulation initiation inhibitor Soj"/>
    <property type="match status" value="1"/>
</dbReference>
<sequence length="257" mass="28325">MRVIAIANQKGGTGKTTTAVNLSAGLALRKQKVLLLDADPQAHSSKHLGVENPEVTLEHVMSGKVPAVKATYETELENLFVIPSSLELGNYEARLVTEVGRETLLRNAIKPLHKHVDFILIDCPPSLDVMTINALSAANEVFIVSQSEYLSLDGVRQLSDTVEIVQGRINPTLKISGIILTMHNDRIVLSREVFGLLEKSFPGKVFRTKIRRNIRLAEAPSRGQPIQRYAPNSRGARDYNALAKEVLSQWSRNGRAS</sequence>
<evidence type="ECO:0000313" key="3">
    <source>
        <dbReference type="Proteomes" id="UP000179157"/>
    </source>
</evidence>
<reference evidence="2 3" key="1">
    <citation type="journal article" date="2016" name="Nat. Commun.">
        <title>Thousands of microbial genomes shed light on interconnected biogeochemical processes in an aquifer system.</title>
        <authorList>
            <person name="Anantharaman K."/>
            <person name="Brown C.T."/>
            <person name="Hug L.A."/>
            <person name="Sharon I."/>
            <person name="Castelle C.J."/>
            <person name="Probst A.J."/>
            <person name="Thomas B.C."/>
            <person name="Singh A."/>
            <person name="Wilkins M.J."/>
            <person name="Karaoz U."/>
            <person name="Brodie E.L."/>
            <person name="Williams K.H."/>
            <person name="Hubbard S.S."/>
            <person name="Banfield J.F."/>
        </authorList>
    </citation>
    <scope>NUCLEOTIDE SEQUENCE [LARGE SCALE GENOMIC DNA]</scope>
    <source>
        <strain evidence="3">RBG_16_55_9</strain>
    </source>
</reference>
<dbReference type="STRING" id="1817864.A2Z21_04950"/>
<name>A0A1F5UQY6_FRAXR</name>
<dbReference type="EMBL" id="MFGX01000113">
    <property type="protein sequence ID" value="OGF53171.1"/>
    <property type="molecule type" value="Genomic_DNA"/>
</dbReference>
<dbReference type="PANTHER" id="PTHR13696">
    <property type="entry name" value="P-LOOP CONTAINING NUCLEOSIDE TRIPHOSPHATE HYDROLASE"/>
    <property type="match status" value="1"/>
</dbReference>